<dbReference type="InterPro" id="IPR022694">
    <property type="entry name" value="3-OHacyl-CoA_DH"/>
</dbReference>
<evidence type="ECO:0000256" key="4">
    <source>
        <dbReference type="PIRSR" id="PIRSR000105-1"/>
    </source>
</evidence>
<dbReference type="InterPro" id="IPR006108">
    <property type="entry name" value="3HC_DH_C"/>
</dbReference>
<dbReference type="FunFam" id="3.40.50.720:FF:000009">
    <property type="entry name" value="Fatty oxidation complex, alpha subunit"/>
    <property type="match status" value="1"/>
</dbReference>
<proteinExistence type="inferred from homology"/>
<reference evidence="8 9" key="1">
    <citation type="submission" date="2016-10" db="EMBL/GenBank/DDBJ databases">
        <authorList>
            <person name="de Groot N.N."/>
        </authorList>
    </citation>
    <scope>NUCLEOTIDE SEQUENCE [LARGE SCALE GENOMIC DNA]</scope>
    <source>
        <strain evidence="8 9">DSM 43794</strain>
    </source>
</reference>
<dbReference type="Pfam" id="PF00725">
    <property type="entry name" value="3HCDH"/>
    <property type="match status" value="1"/>
</dbReference>
<gene>
    <name evidence="8" type="ORF">SAMN04489764_0084</name>
</gene>
<dbReference type="OrthoDB" id="9771883at2"/>
<dbReference type="Pfam" id="PF02737">
    <property type="entry name" value="3HCDH_N"/>
    <property type="match status" value="1"/>
</dbReference>
<dbReference type="STRING" id="35622.SAMN04489764_0084"/>
<evidence type="ECO:0000313" key="8">
    <source>
        <dbReference type="EMBL" id="SDQ29595.1"/>
    </source>
</evidence>
<evidence type="ECO:0000313" key="9">
    <source>
        <dbReference type="Proteomes" id="UP000217103"/>
    </source>
</evidence>
<dbReference type="Proteomes" id="UP000217103">
    <property type="component" value="Unassembled WGS sequence"/>
</dbReference>
<dbReference type="RefSeq" id="WP_093256677.1">
    <property type="nucleotide sequence ID" value="NZ_FNKK01000002.1"/>
</dbReference>
<dbReference type="InterPro" id="IPR006176">
    <property type="entry name" value="3-OHacyl-CoA_DH_NAD-bd"/>
</dbReference>
<dbReference type="InterPro" id="IPR008927">
    <property type="entry name" value="6-PGluconate_DH-like_C_sf"/>
</dbReference>
<accession>A0A1H0ZPZ4</accession>
<evidence type="ECO:0000256" key="1">
    <source>
        <dbReference type="ARBA" id="ARBA00005086"/>
    </source>
</evidence>
<keyword evidence="9" id="KW-1185">Reference proteome</keyword>
<dbReference type="PIRSF" id="PIRSF000105">
    <property type="entry name" value="HCDH"/>
    <property type="match status" value="1"/>
</dbReference>
<dbReference type="PANTHER" id="PTHR48075:SF9">
    <property type="entry name" value="3-HYDROXYBUTYRYL-COA DEHYDROGENASE"/>
    <property type="match status" value="1"/>
</dbReference>
<feature type="binding site" evidence="5">
    <location>
        <position position="122"/>
    </location>
    <ligand>
        <name>CoA</name>
        <dbReference type="ChEBI" id="CHEBI:57287"/>
    </ligand>
</feature>
<dbReference type="NCBIfam" id="NF005875">
    <property type="entry name" value="PRK07819.1"/>
    <property type="match status" value="1"/>
</dbReference>
<keyword evidence="3" id="KW-0560">Oxidoreductase</keyword>
<feature type="domain" description="3-hydroxyacyl-CoA dehydrogenase NAD binding" evidence="7">
    <location>
        <begin position="8"/>
        <end position="187"/>
    </location>
</feature>
<comment type="pathway">
    <text evidence="1">Lipid metabolism; butanoate metabolism.</text>
</comment>
<organism evidence="8 9">
    <name type="scientific">Thermostaphylospora chromogena</name>
    <dbReference type="NCBI Taxonomy" id="35622"/>
    <lineage>
        <taxon>Bacteria</taxon>
        <taxon>Bacillati</taxon>
        <taxon>Actinomycetota</taxon>
        <taxon>Actinomycetes</taxon>
        <taxon>Streptosporangiales</taxon>
        <taxon>Thermomonosporaceae</taxon>
        <taxon>Thermostaphylospora</taxon>
    </lineage>
</organism>
<dbReference type="InterPro" id="IPR013328">
    <property type="entry name" value="6PGD_dom2"/>
</dbReference>
<dbReference type="GO" id="GO:0008691">
    <property type="term" value="F:3-hydroxybutyryl-CoA dehydrogenase activity"/>
    <property type="evidence" value="ECO:0007669"/>
    <property type="project" value="TreeGrafter"/>
</dbReference>
<sequence length="288" mass="30772">MNDGPSRIGVVGCGLMGAGIAEICARAGLDVLVAVSGPSSVDRARRRVADSLSRLADKGKIDREEADAAARRIRITSALEDFADREFVFESVTENETTKAEVFTALDGVLRDSDAILATNTSSLPIVRLAKATRRPERVIGTHFFNPVPVLPLVEVTASLLTSEETLHTTEALLTGPLGKQVIRSRDRAGFIVNALLVPYLLSAVRMVESGHATAEEIDTGMTLGCAHPIGPLRLIDLIGVDTLTQVASGLYEEYRDPVYSVPPLLARMADGGLLGRKSGQGFYAYPS</sequence>
<feature type="binding site" evidence="5">
    <location>
        <position position="58"/>
    </location>
    <ligand>
        <name>CoA</name>
        <dbReference type="ChEBI" id="CHEBI:57287"/>
    </ligand>
</feature>
<dbReference type="InterPro" id="IPR036291">
    <property type="entry name" value="NAD(P)-bd_dom_sf"/>
</dbReference>
<evidence type="ECO:0000256" key="2">
    <source>
        <dbReference type="ARBA" id="ARBA00009463"/>
    </source>
</evidence>
<dbReference type="GO" id="GO:0070403">
    <property type="term" value="F:NAD+ binding"/>
    <property type="evidence" value="ECO:0007669"/>
    <property type="project" value="InterPro"/>
</dbReference>
<feature type="domain" description="3-hydroxyacyl-CoA dehydrogenase C-terminal" evidence="6">
    <location>
        <begin position="190"/>
        <end position="286"/>
    </location>
</feature>
<comment type="similarity">
    <text evidence="2">Belongs to the 3-hydroxyacyl-CoA dehydrogenase family.</text>
</comment>
<dbReference type="PANTHER" id="PTHR48075">
    <property type="entry name" value="3-HYDROXYACYL-COA DEHYDROGENASE FAMILY PROTEIN"/>
    <property type="match status" value="1"/>
</dbReference>
<dbReference type="SUPFAM" id="SSF51735">
    <property type="entry name" value="NAD(P)-binding Rossmann-fold domains"/>
    <property type="match status" value="1"/>
</dbReference>
<dbReference type="Gene3D" id="1.10.1040.10">
    <property type="entry name" value="N-(1-d-carboxylethyl)-l-norvaline Dehydrogenase, domain 2"/>
    <property type="match status" value="1"/>
</dbReference>
<dbReference type="EMBL" id="FNKK01000002">
    <property type="protein sequence ID" value="SDQ29595.1"/>
    <property type="molecule type" value="Genomic_DNA"/>
</dbReference>
<feature type="site" description="Important for catalytic activity" evidence="4">
    <location>
        <position position="143"/>
    </location>
</feature>
<dbReference type="AlphaFoldDB" id="A0A1H0ZPZ4"/>
<evidence type="ECO:0000259" key="6">
    <source>
        <dbReference type="Pfam" id="PF00725"/>
    </source>
</evidence>
<dbReference type="SUPFAM" id="SSF48179">
    <property type="entry name" value="6-phosphogluconate dehydrogenase C-terminal domain-like"/>
    <property type="match status" value="1"/>
</dbReference>
<protein>
    <submittedName>
        <fullName evidence="8">3-hydroxyacyl-CoA dehydrogenase</fullName>
    </submittedName>
</protein>
<evidence type="ECO:0000259" key="7">
    <source>
        <dbReference type="Pfam" id="PF02737"/>
    </source>
</evidence>
<evidence type="ECO:0000256" key="3">
    <source>
        <dbReference type="ARBA" id="ARBA00023002"/>
    </source>
</evidence>
<name>A0A1H0ZPZ4_9ACTN</name>
<feature type="binding site" evidence="5">
    <location>
        <position position="51"/>
    </location>
    <ligand>
        <name>CoA</name>
        <dbReference type="ChEBI" id="CHEBI:57287"/>
    </ligand>
</feature>
<dbReference type="Gene3D" id="3.40.50.720">
    <property type="entry name" value="NAD(P)-binding Rossmann-like Domain"/>
    <property type="match status" value="1"/>
</dbReference>
<evidence type="ECO:0000256" key="5">
    <source>
        <dbReference type="PIRSR" id="PIRSR000105-3"/>
    </source>
</evidence>
<dbReference type="GO" id="GO:0006635">
    <property type="term" value="P:fatty acid beta-oxidation"/>
    <property type="evidence" value="ECO:0007669"/>
    <property type="project" value="TreeGrafter"/>
</dbReference>